<sequence length="185" mass="20762">MRRFLLRHRPSVSRRHPLWGENHRLRDWVIRSGCLTFRREQVARGVAVGLLVGFTPTVGFQTLLMLGGCLLVGGNFPAAFLVSWVSNPLTMTPLYLAFHELGEYAFGAWLERVISHTDWLGEAMIDLSCTALGSLMVAIPAAVLGYLATLGGAEVWQRRRHAARDRRRRARRALQQQGADPTDQT</sequence>
<keyword evidence="1" id="KW-1133">Transmembrane helix</keyword>
<dbReference type="OrthoDB" id="9794343at2"/>
<name>A0A1Z4VM52_9GAMM</name>
<dbReference type="RefSeq" id="WP_096363573.1">
    <property type="nucleotide sequence ID" value="NZ_AP018052.1"/>
</dbReference>
<organism evidence="3 4">
    <name type="scientific">Thiohalobacter thiocyanaticus</name>
    <dbReference type="NCBI Taxonomy" id="585455"/>
    <lineage>
        <taxon>Bacteria</taxon>
        <taxon>Pseudomonadati</taxon>
        <taxon>Pseudomonadota</taxon>
        <taxon>Gammaproteobacteria</taxon>
        <taxon>Thiohalobacterales</taxon>
        <taxon>Thiohalobacteraceae</taxon>
        <taxon>Thiohalobacter</taxon>
    </lineage>
</organism>
<keyword evidence="1" id="KW-0472">Membrane</keyword>
<accession>A0A1Z4VM52</accession>
<keyword evidence="4" id="KW-1185">Reference proteome</keyword>
<evidence type="ECO:0000313" key="3">
    <source>
        <dbReference type="EMBL" id="BAZ92448.1"/>
    </source>
</evidence>
<dbReference type="Proteomes" id="UP000218765">
    <property type="component" value="Chromosome"/>
</dbReference>
<dbReference type="InterPro" id="IPR018639">
    <property type="entry name" value="DUF2062"/>
</dbReference>
<dbReference type="AlphaFoldDB" id="A0A1Z4VM52"/>
<dbReference type="PANTHER" id="PTHR40547:SF1">
    <property type="entry name" value="SLL0298 PROTEIN"/>
    <property type="match status" value="1"/>
</dbReference>
<evidence type="ECO:0000256" key="1">
    <source>
        <dbReference type="SAM" id="Phobius"/>
    </source>
</evidence>
<feature type="domain" description="DUF2062" evidence="2">
    <location>
        <begin position="24"/>
        <end position="161"/>
    </location>
</feature>
<feature type="transmembrane region" description="Helical" evidence="1">
    <location>
        <begin position="63"/>
        <end position="85"/>
    </location>
</feature>
<gene>
    <name evidence="3" type="ORF">FOKN1_0043</name>
</gene>
<evidence type="ECO:0000259" key="2">
    <source>
        <dbReference type="Pfam" id="PF09835"/>
    </source>
</evidence>
<feature type="transmembrane region" description="Helical" evidence="1">
    <location>
        <begin position="131"/>
        <end position="156"/>
    </location>
</feature>
<dbReference type="PANTHER" id="PTHR40547">
    <property type="entry name" value="SLL0298 PROTEIN"/>
    <property type="match status" value="1"/>
</dbReference>
<keyword evidence="1" id="KW-0812">Transmembrane</keyword>
<evidence type="ECO:0000313" key="4">
    <source>
        <dbReference type="Proteomes" id="UP000218765"/>
    </source>
</evidence>
<dbReference type="KEGG" id="ttc:FOKN1_0043"/>
<proteinExistence type="predicted"/>
<dbReference type="EMBL" id="AP018052">
    <property type="protein sequence ID" value="BAZ92448.1"/>
    <property type="molecule type" value="Genomic_DNA"/>
</dbReference>
<dbReference type="Pfam" id="PF09835">
    <property type="entry name" value="DUF2062"/>
    <property type="match status" value="1"/>
</dbReference>
<reference evidence="3 4" key="1">
    <citation type="submission" date="2017-05" db="EMBL/GenBank/DDBJ databases">
        <title>Thiocyanate degradation by Thiohalobacter thiocyanaticus FOKN1.</title>
        <authorList>
            <person name="Oshiki M."/>
            <person name="Fukushima T."/>
            <person name="Kawano S."/>
            <person name="Nakagawa J."/>
        </authorList>
    </citation>
    <scope>NUCLEOTIDE SEQUENCE [LARGE SCALE GENOMIC DNA]</scope>
    <source>
        <strain evidence="3 4">FOKN1</strain>
    </source>
</reference>
<protein>
    <recommendedName>
        <fullName evidence="2">DUF2062 domain-containing protein</fullName>
    </recommendedName>
</protein>